<dbReference type="PANTHER" id="PTHR22916:SF3">
    <property type="entry name" value="UDP-GLCNAC:BETAGAL BETA-1,3-N-ACETYLGLUCOSAMINYLTRANSFERASE-LIKE PROTEIN 1"/>
    <property type="match status" value="1"/>
</dbReference>
<evidence type="ECO:0000259" key="1">
    <source>
        <dbReference type="Pfam" id="PF00535"/>
    </source>
</evidence>
<dbReference type="Proteomes" id="UP001218104">
    <property type="component" value="Chromosome"/>
</dbReference>
<reference evidence="2" key="1">
    <citation type="submission" date="2023-04" db="EMBL/GenBank/DDBJ databases">
        <title>Genomic of Limosilactobacillus fermentum MSJK0025.</title>
        <authorList>
            <person name="Yang S."/>
        </authorList>
    </citation>
    <scope>NUCLEOTIDE SEQUENCE</scope>
    <source>
        <strain evidence="2">MSJK0025</strain>
    </source>
</reference>
<accession>A0AAJ6A0D1</accession>
<proteinExistence type="predicted"/>
<protein>
    <submittedName>
        <fullName evidence="2">Glycosyltransferase family 2 protein</fullName>
        <ecNumber evidence="2">2.4.-.-</ecNumber>
    </submittedName>
</protein>
<feature type="domain" description="Glycosyltransferase 2-like" evidence="1">
    <location>
        <begin position="15"/>
        <end position="174"/>
    </location>
</feature>
<sequence>METLGEKIMEKDLVSIVMPCYNGKRFIGESIESVINQTYPKWELLIVDDGSTDDSINVIKHYQTDKRIKLIRQSNSGSAAARNNGIRRSKGQYLALLDSDDIWKPNFLEEQIRFMKEKSAICVYSSYAMINKNSKEILKPVKVKDKITSKDMESLNYIGCLTGLYDQSKHGKIFFKEELNSILDDYAFWLDIVALENIAYGNSKVLAKYRIHEGSTTNNKKKLIKKHYVFYRTYLGQGRLHSLINVVKWGIAGLAKFN</sequence>
<dbReference type="RefSeq" id="WP_278319185.1">
    <property type="nucleotide sequence ID" value="NZ_CP053314.1"/>
</dbReference>
<dbReference type="Gene3D" id="3.90.550.10">
    <property type="entry name" value="Spore Coat Polysaccharide Biosynthesis Protein SpsA, Chain A"/>
    <property type="match status" value="1"/>
</dbReference>
<dbReference type="PANTHER" id="PTHR22916">
    <property type="entry name" value="GLYCOSYLTRANSFERASE"/>
    <property type="match status" value="1"/>
</dbReference>
<name>A0AAJ6A0D1_LIMFE</name>
<dbReference type="InterPro" id="IPR029044">
    <property type="entry name" value="Nucleotide-diphossugar_trans"/>
</dbReference>
<gene>
    <name evidence="2" type="ORF">P8634_00470</name>
</gene>
<dbReference type="GO" id="GO:0016758">
    <property type="term" value="F:hexosyltransferase activity"/>
    <property type="evidence" value="ECO:0007669"/>
    <property type="project" value="UniProtKB-ARBA"/>
</dbReference>
<organism evidence="2 3">
    <name type="scientific">Limosilactobacillus fermentum</name>
    <name type="common">Lactobacillus fermentum</name>
    <dbReference type="NCBI Taxonomy" id="1613"/>
    <lineage>
        <taxon>Bacteria</taxon>
        <taxon>Bacillati</taxon>
        <taxon>Bacillota</taxon>
        <taxon>Bacilli</taxon>
        <taxon>Lactobacillales</taxon>
        <taxon>Lactobacillaceae</taxon>
        <taxon>Limosilactobacillus</taxon>
    </lineage>
</organism>
<dbReference type="Pfam" id="PF00535">
    <property type="entry name" value="Glycos_transf_2"/>
    <property type="match status" value="1"/>
</dbReference>
<keyword evidence="2" id="KW-0328">Glycosyltransferase</keyword>
<dbReference type="SUPFAM" id="SSF53448">
    <property type="entry name" value="Nucleotide-diphospho-sugar transferases"/>
    <property type="match status" value="1"/>
</dbReference>
<dbReference type="EC" id="2.4.-.-" evidence="2"/>
<dbReference type="AlphaFoldDB" id="A0AAJ6A0D1"/>
<dbReference type="CDD" id="cd00761">
    <property type="entry name" value="Glyco_tranf_GTA_type"/>
    <property type="match status" value="1"/>
</dbReference>
<keyword evidence="2" id="KW-0808">Transferase</keyword>
<evidence type="ECO:0000313" key="2">
    <source>
        <dbReference type="EMBL" id="WFR89281.1"/>
    </source>
</evidence>
<dbReference type="InterPro" id="IPR001173">
    <property type="entry name" value="Glyco_trans_2-like"/>
</dbReference>
<dbReference type="EMBL" id="CP121468">
    <property type="protein sequence ID" value="WFR89281.1"/>
    <property type="molecule type" value="Genomic_DNA"/>
</dbReference>
<evidence type="ECO:0000313" key="3">
    <source>
        <dbReference type="Proteomes" id="UP001218104"/>
    </source>
</evidence>